<feature type="compositionally biased region" description="Low complexity" evidence="2">
    <location>
        <begin position="632"/>
        <end position="646"/>
    </location>
</feature>
<accession>A0AA39L997</accession>
<dbReference type="PROSITE" id="PS51767">
    <property type="entry name" value="PEPTIDASE_A1"/>
    <property type="match status" value="1"/>
</dbReference>
<feature type="region of interest" description="Disordered" evidence="2">
    <location>
        <begin position="475"/>
        <end position="498"/>
    </location>
</feature>
<dbReference type="PANTHER" id="PTHR47966:SF51">
    <property type="entry name" value="BETA-SITE APP-CLEAVING ENZYME, ISOFORM A-RELATED"/>
    <property type="match status" value="1"/>
</dbReference>
<evidence type="ECO:0000313" key="7">
    <source>
        <dbReference type="Proteomes" id="UP001175261"/>
    </source>
</evidence>
<dbReference type="AlphaFoldDB" id="A0AA39L997"/>
<feature type="compositionally biased region" description="Low complexity" evidence="2">
    <location>
        <begin position="659"/>
        <end position="688"/>
    </location>
</feature>
<keyword evidence="3" id="KW-1133">Transmembrane helix</keyword>
<evidence type="ECO:0000256" key="1">
    <source>
        <dbReference type="ARBA" id="ARBA00007447"/>
    </source>
</evidence>
<keyword evidence="4" id="KW-0732">Signal</keyword>
<dbReference type="InterPro" id="IPR021109">
    <property type="entry name" value="Peptidase_aspartic_dom_sf"/>
</dbReference>
<gene>
    <name evidence="6" type="ORF">NLU13_4822</name>
</gene>
<reference evidence="6" key="1">
    <citation type="submission" date="2022-10" db="EMBL/GenBank/DDBJ databases">
        <title>Determination and structural analysis of whole genome sequence of Sarocladium strictum F4-1.</title>
        <authorList>
            <person name="Hu L."/>
            <person name="Jiang Y."/>
        </authorList>
    </citation>
    <scope>NUCLEOTIDE SEQUENCE</scope>
    <source>
        <strain evidence="6">F4-1</strain>
    </source>
</reference>
<dbReference type="Proteomes" id="UP001175261">
    <property type="component" value="Unassembled WGS sequence"/>
</dbReference>
<dbReference type="InterPro" id="IPR001461">
    <property type="entry name" value="Aspartic_peptidase_A1"/>
</dbReference>
<feature type="transmembrane region" description="Helical" evidence="3">
    <location>
        <begin position="445"/>
        <end position="467"/>
    </location>
</feature>
<feature type="compositionally biased region" description="Polar residues" evidence="2">
    <location>
        <begin position="767"/>
        <end position="779"/>
    </location>
</feature>
<dbReference type="EMBL" id="JAPDFR010000003">
    <property type="protein sequence ID" value="KAK0388579.1"/>
    <property type="molecule type" value="Genomic_DNA"/>
</dbReference>
<dbReference type="CDD" id="cd05471">
    <property type="entry name" value="pepsin_like"/>
    <property type="match status" value="1"/>
</dbReference>
<name>A0AA39L997_SARSR</name>
<feature type="signal peptide" evidence="4">
    <location>
        <begin position="1"/>
        <end position="16"/>
    </location>
</feature>
<dbReference type="Pfam" id="PF00026">
    <property type="entry name" value="Asp"/>
    <property type="match status" value="1"/>
</dbReference>
<comment type="similarity">
    <text evidence="1">Belongs to the peptidase A1 family.</text>
</comment>
<dbReference type="GO" id="GO:0000324">
    <property type="term" value="C:fungal-type vacuole"/>
    <property type="evidence" value="ECO:0007669"/>
    <property type="project" value="TreeGrafter"/>
</dbReference>
<feature type="chain" id="PRO_5041406248" description="Peptidase A1 domain-containing protein" evidence="4">
    <location>
        <begin position="17"/>
        <end position="838"/>
    </location>
</feature>
<feature type="domain" description="Peptidase A1" evidence="5">
    <location>
        <begin position="38"/>
        <end position="404"/>
    </location>
</feature>
<feature type="region of interest" description="Disordered" evidence="2">
    <location>
        <begin position="579"/>
        <end position="822"/>
    </location>
</feature>
<evidence type="ECO:0000256" key="4">
    <source>
        <dbReference type="SAM" id="SignalP"/>
    </source>
</evidence>
<sequence length="838" mass="90393">MFTIATFLLLTAKALAVTEFAPVALTGTDWLGVDGNWSSITFRVGEPPQEVNLLVSTALSEVWVISAGGCEPKDPTCINARGGVFDSSSSEDWKDMGTWQLGLNYPGYEANGAYGTDKLNAHGSIYDGDFSMSGVLVSAINTTNYFNGYFGLGIATGNFNDEVADPPMVQAVKKFGRIPSYTYGYTAGASYKDQPASLTLGGFDKARFVDHPTKFVLSQRDDLPHVLVRGIRLAKDGIDSVPEARGNQTVPASSWNESFSALIDSTTPYLWLPEDVCEQLANKLNLTYDDDFDLYTMTNDKYNEYMNSDDLSLTFSLSGIDNHDDFGSPLEAPGVVNISIPLRAFVGTLQYPFMGGASIAYGDPAVPYFTLRKAPNNSTYVIGRAFLQEAYIVTQYDQRQFAIYEARFPKEPIRGAQIETIGQGANSPYPGPESDGGPSGLTTGAIAGIVVGAVAACVLAALVWLLCRRRRKARSPTPADSIDEAKATGSSAIPDIPTSPLSKLWTRLRGRPSTALTESEKPPPIAPAEAAHGEIYELPAPVPPVELDGIDDSELTGDTRLGLLEGEENLSPYEQTRRKLERQLQGPVPAYSPPENGQMPPAEKAMHDLPPPMREPSADNILPVSPATGGTNSNSLPNSIPSPISPRTGSNGELTDMVSSLASEAPPFPPFSAHGSNSPLVSPLNSSSQGRSNASTTRSNADVPRPISPSLTPLPPQTSKIQRTPIDPSKVVYLGEMPEHLTFPRRSSLPRINMDSLETIPRAEPPHTQQASTLGSNYTEEQERTAEPARRGGATALRQQADESEPSTPRTQERIDPGEELIHVPQLAARRYSWEDTL</sequence>
<evidence type="ECO:0000259" key="5">
    <source>
        <dbReference type="PROSITE" id="PS51767"/>
    </source>
</evidence>
<evidence type="ECO:0000256" key="2">
    <source>
        <dbReference type="SAM" id="MobiDB-lite"/>
    </source>
</evidence>
<evidence type="ECO:0000313" key="6">
    <source>
        <dbReference type="EMBL" id="KAK0388579.1"/>
    </source>
</evidence>
<dbReference type="GO" id="GO:0006508">
    <property type="term" value="P:proteolysis"/>
    <property type="evidence" value="ECO:0007669"/>
    <property type="project" value="InterPro"/>
</dbReference>
<feature type="compositionally biased region" description="Polar residues" evidence="2">
    <location>
        <begin position="689"/>
        <end position="700"/>
    </location>
</feature>
<feature type="compositionally biased region" description="Basic and acidic residues" evidence="2">
    <location>
        <begin position="781"/>
        <end position="790"/>
    </location>
</feature>
<comment type="caution">
    <text evidence="6">The sequence shown here is derived from an EMBL/GenBank/DDBJ whole genome shotgun (WGS) entry which is preliminary data.</text>
</comment>
<dbReference type="GO" id="GO:0004190">
    <property type="term" value="F:aspartic-type endopeptidase activity"/>
    <property type="evidence" value="ECO:0007669"/>
    <property type="project" value="InterPro"/>
</dbReference>
<protein>
    <recommendedName>
        <fullName evidence="5">Peptidase A1 domain-containing protein</fullName>
    </recommendedName>
</protein>
<dbReference type="Gene3D" id="2.40.70.10">
    <property type="entry name" value="Acid Proteases"/>
    <property type="match status" value="2"/>
</dbReference>
<keyword evidence="3" id="KW-0812">Transmembrane</keyword>
<keyword evidence="7" id="KW-1185">Reference proteome</keyword>
<dbReference type="PRINTS" id="PR00792">
    <property type="entry name" value="PEPSIN"/>
</dbReference>
<proteinExistence type="inferred from homology"/>
<evidence type="ECO:0000256" key="3">
    <source>
        <dbReference type="SAM" id="Phobius"/>
    </source>
</evidence>
<dbReference type="PANTHER" id="PTHR47966">
    <property type="entry name" value="BETA-SITE APP-CLEAVING ENZYME, ISOFORM A-RELATED"/>
    <property type="match status" value="1"/>
</dbReference>
<keyword evidence="3" id="KW-0472">Membrane</keyword>
<feature type="compositionally biased region" description="Basic and acidic residues" evidence="2">
    <location>
        <begin position="811"/>
        <end position="822"/>
    </location>
</feature>
<dbReference type="InterPro" id="IPR034164">
    <property type="entry name" value="Pepsin-like_dom"/>
</dbReference>
<dbReference type="SUPFAM" id="SSF50630">
    <property type="entry name" value="Acid proteases"/>
    <property type="match status" value="1"/>
</dbReference>
<dbReference type="InterPro" id="IPR033121">
    <property type="entry name" value="PEPTIDASE_A1"/>
</dbReference>
<organism evidence="6 7">
    <name type="scientific">Sarocladium strictum</name>
    <name type="common">Black bundle disease fungus</name>
    <name type="synonym">Acremonium strictum</name>
    <dbReference type="NCBI Taxonomy" id="5046"/>
    <lineage>
        <taxon>Eukaryota</taxon>
        <taxon>Fungi</taxon>
        <taxon>Dikarya</taxon>
        <taxon>Ascomycota</taxon>
        <taxon>Pezizomycotina</taxon>
        <taxon>Sordariomycetes</taxon>
        <taxon>Hypocreomycetidae</taxon>
        <taxon>Hypocreales</taxon>
        <taxon>Sarocladiaceae</taxon>
        <taxon>Sarocladium</taxon>
    </lineage>
</organism>